<organism evidence="1 2">
    <name type="scientific">Coccomyxa subellipsoidea</name>
    <dbReference type="NCBI Taxonomy" id="248742"/>
    <lineage>
        <taxon>Eukaryota</taxon>
        <taxon>Viridiplantae</taxon>
        <taxon>Chlorophyta</taxon>
        <taxon>core chlorophytes</taxon>
        <taxon>Trebouxiophyceae</taxon>
        <taxon>Trebouxiophyceae incertae sedis</taxon>
        <taxon>Coccomyxaceae</taxon>
        <taxon>Coccomyxa</taxon>
    </lineage>
</organism>
<dbReference type="Pfam" id="PF13350">
    <property type="entry name" value="Y_phosphatase3"/>
    <property type="match status" value="1"/>
</dbReference>
<dbReference type="InterPro" id="IPR029021">
    <property type="entry name" value="Prot-tyrosine_phosphatase-like"/>
</dbReference>
<evidence type="ECO:0000313" key="2">
    <source>
        <dbReference type="Proteomes" id="UP001491310"/>
    </source>
</evidence>
<keyword evidence="2" id="KW-1185">Reference proteome</keyword>
<proteinExistence type="predicted"/>
<dbReference type="PANTHER" id="PTHR31126">
    <property type="entry name" value="TYROSINE-PROTEIN PHOSPHATASE"/>
    <property type="match status" value="1"/>
</dbReference>
<evidence type="ECO:0000313" key="1">
    <source>
        <dbReference type="EMBL" id="KAK9909786.1"/>
    </source>
</evidence>
<reference evidence="1 2" key="1">
    <citation type="journal article" date="2024" name="Nat. Commun.">
        <title>Phylogenomics reveals the evolutionary origins of lichenization in chlorophyte algae.</title>
        <authorList>
            <person name="Puginier C."/>
            <person name="Libourel C."/>
            <person name="Otte J."/>
            <person name="Skaloud P."/>
            <person name="Haon M."/>
            <person name="Grisel S."/>
            <person name="Petersen M."/>
            <person name="Berrin J.G."/>
            <person name="Delaux P.M."/>
            <person name="Dal Grande F."/>
            <person name="Keller J."/>
        </authorList>
    </citation>
    <scope>NUCLEOTIDE SEQUENCE [LARGE SCALE GENOMIC DNA]</scope>
    <source>
        <strain evidence="1 2">SAG 216-7</strain>
    </source>
</reference>
<dbReference type="PANTHER" id="PTHR31126:SF1">
    <property type="entry name" value="TYROSINE SPECIFIC PROTEIN PHOSPHATASES DOMAIN-CONTAINING PROTEIN"/>
    <property type="match status" value="1"/>
</dbReference>
<gene>
    <name evidence="1" type="ORF">WJX75_007427</name>
</gene>
<dbReference type="EMBL" id="JALJOT010000006">
    <property type="protein sequence ID" value="KAK9909786.1"/>
    <property type="molecule type" value="Genomic_DNA"/>
</dbReference>
<dbReference type="Gene3D" id="3.90.190.10">
    <property type="entry name" value="Protein tyrosine phosphatase superfamily"/>
    <property type="match status" value="1"/>
</dbReference>
<accession>A0ABR2YT68</accession>
<comment type="caution">
    <text evidence="1">The sequence shown here is derived from an EMBL/GenBank/DDBJ whole genome shotgun (WGS) entry which is preliminary data.</text>
</comment>
<dbReference type="InterPro" id="IPR026893">
    <property type="entry name" value="Tyr/Ser_Pase_IphP-type"/>
</dbReference>
<evidence type="ECO:0008006" key="3">
    <source>
        <dbReference type="Google" id="ProtNLM"/>
    </source>
</evidence>
<name>A0ABR2YT68_9CHLO</name>
<protein>
    <recommendedName>
        <fullName evidence="3">Tyrosine specific protein phosphatases domain-containing protein</fullName>
    </recommendedName>
</protein>
<sequence length="350" mass="39300">MDGIWEFWQGMKHVFFNGTKGLQAPNIFKEEIKEGEGEPISLPSDSRIRNLHSVPNFRDLASASVNIRPGVVYRCACPYQSSSCDLAIIGEELKITHLLDLRTSYEWKEDKPSGVVQDATIWKSRRDSRGCVQLEQLSDSDADKDGFTIYRVSLQEWSIYTRAFVLRLPMHRAFPILLWLALAKVLGWKPPVHQVRSRVIAEANQEGLYGMYVTILGAFRPEIACALRVVLEAVKAKEPLALFCKLGKDRTGLLTMLILACCGISDEEIVADYIRSKHIPSLKQDPTLKKLKGFNAEVFSKAPATTLMAILQHLRLTYGSIPAYLRSCGFLTEEQNELAALLAVDACLIR</sequence>
<dbReference type="Proteomes" id="UP001491310">
    <property type="component" value="Unassembled WGS sequence"/>
</dbReference>
<dbReference type="SUPFAM" id="SSF52799">
    <property type="entry name" value="(Phosphotyrosine protein) phosphatases II"/>
    <property type="match status" value="1"/>
</dbReference>